<dbReference type="PANTHER" id="PTHR45947:SF3">
    <property type="entry name" value="SULFOQUINOVOSYL TRANSFERASE SQD2"/>
    <property type="match status" value="1"/>
</dbReference>
<dbReference type="Proteomes" id="UP000193427">
    <property type="component" value="Chromosome"/>
</dbReference>
<evidence type="ECO:0000313" key="1">
    <source>
        <dbReference type="EMBL" id="ARN22224.1"/>
    </source>
</evidence>
<dbReference type="Gene3D" id="3.40.50.2000">
    <property type="entry name" value="Glycogen Phosphorylase B"/>
    <property type="match status" value="2"/>
</dbReference>
<dbReference type="InterPro" id="IPR028098">
    <property type="entry name" value="Glyco_trans_4-like_N"/>
</dbReference>
<keyword evidence="2" id="KW-1185">Reference proteome</keyword>
<dbReference type="STRING" id="946333.A4W93_21270"/>
<dbReference type="AlphaFoldDB" id="A0A1W6LD88"/>
<name>A0A1W6LD88_9BURK</name>
<dbReference type="RefSeq" id="WP_085752522.1">
    <property type="nucleotide sequence ID" value="NZ_BSPR01000006.1"/>
</dbReference>
<gene>
    <name evidence="1" type="ORF">A4W93_21270</name>
</gene>
<accession>A0A1W6LD88</accession>
<dbReference type="SUPFAM" id="SSF53756">
    <property type="entry name" value="UDP-Glycosyltransferase/glycogen phosphorylase"/>
    <property type="match status" value="1"/>
</dbReference>
<proteinExistence type="predicted"/>
<dbReference type="Pfam" id="PF13439">
    <property type="entry name" value="Glyco_transf_4"/>
    <property type="match status" value="1"/>
</dbReference>
<dbReference type="CDD" id="cd03801">
    <property type="entry name" value="GT4_PimA-like"/>
    <property type="match status" value="1"/>
</dbReference>
<dbReference type="Pfam" id="PF13692">
    <property type="entry name" value="Glyco_trans_1_4"/>
    <property type="match status" value="1"/>
</dbReference>
<evidence type="ECO:0000313" key="2">
    <source>
        <dbReference type="Proteomes" id="UP000193427"/>
    </source>
</evidence>
<dbReference type="GO" id="GO:0016757">
    <property type="term" value="F:glycosyltransferase activity"/>
    <property type="evidence" value="ECO:0007669"/>
    <property type="project" value="TreeGrafter"/>
</dbReference>
<sequence>MTPSKNAAALPGALETVAAADARGPSRRILLVVDSVYPAMGGAERQVELLAKAFRERGHQVHIVCPLLRPDDLPFEIVDGTPVERLRYPHIKKFGSLLLCASFAVWLLRHRRSFDAMHIHTVHILAAVAGMVRPLLAMPIAIKVTGAWEFEGGLLDPTIQRKPFIRALNWGVKRVDYVQCISEFTRDMVRQAGYPDRMLKMIPNAVDTDRFRRSSDPVSDVPCVVYVGRLRTVKGVYVLLDAWAEVVREVPARLLIAGDGPEGDAMLARVAELGIADSIEFLGAVDDVPAVHARGCIYAQPSFQEGMPNSVLEAMASGLPVVATQISGNVDLVFDDDNGLLVPSGDAPAFARALVALLKDPERARRMGLRSRARVTERYGLDAVIGELIAIYDEGRVAA</sequence>
<reference evidence="1 2" key="1">
    <citation type="submission" date="2016-04" db="EMBL/GenBank/DDBJ databases">
        <title>Complete genome sequence of natural rubber-degrading, novel Gram-negative bacterium, Rhizobacter gummiphilus strain NS21.</title>
        <authorList>
            <person name="Tabata M."/>
            <person name="Kasai D."/>
            <person name="Fukuda M."/>
        </authorList>
    </citation>
    <scope>NUCLEOTIDE SEQUENCE [LARGE SCALE GENOMIC DNA]</scope>
    <source>
        <strain evidence="1 2">NS21</strain>
    </source>
</reference>
<dbReference type="EMBL" id="CP015118">
    <property type="protein sequence ID" value="ARN22224.1"/>
    <property type="molecule type" value="Genomic_DNA"/>
</dbReference>
<organism evidence="1 2">
    <name type="scientific">Piscinibacter gummiphilus</name>
    <dbReference type="NCBI Taxonomy" id="946333"/>
    <lineage>
        <taxon>Bacteria</taxon>
        <taxon>Pseudomonadati</taxon>
        <taxon>Pseudomonadota</taxon>
        <taxon>Betaproteobacteria</taxon>
        <taxon>Burkholderiales</taxon>
        <taxon>Sphaerotilaceae</taxon>
        <taxon>Piscinibacter</taxon>
    </lineage>
</organism>
<dbReference type="PANTHER" id="PTHR45947">
    <property type="entry name" value="SULFOQUINOVOSYL TRANSFERASE SQD2"/>
    <property type="match status" value="1"/>
</dbReference>
<dbReference type="OrthoDB" id="9813211at2"/>
<dbReference type="InterPro" id="IPR050194">
    <property type="entry name" value="Glycosyltransferase_grp1"/>
</dbReference>
<protein>
    <submittedName>
        <fullName evidence="1">Uncharacterized protein</fullName>
    </submittedName>
</protein>
<dbReference type="KEGG" id="rgu:A4W93_21270"/>